<dbReference type="Proteomes" id="UP000010809">
    <property type="component" value="Chromosome"/>
</dbReference>
<dbReference type="EMBL" id="CP003989">
    <property type="protein sequence ID" value="AGA34712.1"/>
    <property type="molecule type" value="Genomic_DNA"/>
</dbReference>
<dbReference type="KEGG" id="tni:TVNIR_3075"/>
<reference evidence="2" key="1">
    <citation type="submission" date="2015-12" db="EMBL/GenBank/DDBJ databases">
        <authorList>
            <person name="Tikhonova T.V."/>
            <person name="Pavlov A.R."/>
            <person name="Beletsky A.V."/>
            <person name="Mardanov A.V."/>
            <person name="Sorokin D.Y."/>
            <person name="Ravin N.V."/>
            <person name="Popov V.O."/>
        </authorList>
    </citation>
    <scope>NUCLEOTIDE SEQUENCE</scope>
    <source>
        <strain evidence="2">DSM 14787</strain>
    </source>
</reference>
<dbReference type="PATRIC" id="fig|1255043.3.peg.3103"/>
<dbReference type="RefSeq" id="WP_015259820.1">
    <property type="nucleotide sequence ID" value="NC_019902.2"/>
</dbReference>
<accession>L0E0D8</accession>
<gene>
    <name evidence="2" type="ordered locus">TVNIR_3075</name>
</gene>
<evidence type="ECO:0000313" key="3">
    <source>
        <dbReference type="Proteomes" id="UP000010809"/>
    </source>
</evidence>
<feature type="compositionally biased region" description="Basic and acidic residues" evidence="1">
    <location>
        <begin position="29"/>
        <end position="45"/>
    </location>
</feature>
<keyword evidence="3" id="KW-1185">Reference proteome</keyword>
<protein>
    <submittedName>
        <fullName evidence="2">Uncharacterized protein</fullName>
    </submittedName>
</protein>
<name>L0E0D8_THIND</name>
<sequence>MTITSKQSGTNAGWRMTLRSSGLPAAHGGFDKEAAYETDRFRGHG</sequence>
<dbReference type="AlphaFoldDB" id="L0E0D8"/>
<evidence type="ECO:0000256" key="1">
    <source>
        <dbReference type="SAM" id="MobiDB-lite"/>
    </source>
</evidence>
<organism evidence="2 3">
    <name type="scientific">Thioalkalivibrio nitratireducens (strain DSM 14787 / UNIQEM 213 / ALEN2)</name>
    <dbReference type="NCBI Taxonomy" id="1255043"/>
    <lineage>
        <taxon>Bacteria</taxon>
        <taxon>Pseudomonadati</taxon>
        <taxon>Pseudomonadota</taxon>
        <taxon>Gammaproteobacteria</taxon>
        <taxon>Chromatiales</taxon>
        <taxon>Ectothiorhodospiraceae</taxon>
        <taxon>Thioalkalivibrio</taxon>
    </lineage>
</organism>
<feature type="region of interest" description="Disordered" evidence="1">
    <location>
        <begin position="22"/>
        <end position="45"/>
    </location>
</feature>
<proteinExistence type="predicted"/>
<evidence type="ECO:0000313" key="2">
    <source>
        <dbReference type="EMBL" id="AGA34712.1"/>
    </source>
</evidence>
<dbReference type="HOGENOM" id="CLU_3206424_0_0_6"/>